<dbReference type="EMBL" id="CACRXK020002853">
    <property type="protein sequence ID" value="CAB3996362.1"/>
    <property type="molecule type" value="Genomic_DNA"/>
</dbReference>
<evidence type="ECO:0000313" key="2">
    <source>
        <dbReference type="Proteomes" id="UP001152795"/>
    </source>
</evidence>
<dbReference type="Proteomes" id="UP001152795">
    <property type="component" value="Unassembled WGS sequence"/>
</dbReference>
<protein>
    <submittedName>
        <fullName evidence="1">Uncharacterized protein</fullName>
    </submittedName>
</protein>
<dbReference type="AlphaFoldDB" id="A0A6S7H185"/>
<comment type="caution">
    <text evidence="1">The sequence shown here is derived from an EMBL/GenBank/DDBJ whole genome shotgun (WGS) entry which is preliminary data.</text>
</comment>
<organism evidence="1 2">
    <name type="scientific">Paramuricea clavata</name>
    <name type="common">Red gorgonian</name>
    <name type="synonym">Violescent sea-whip</name>
    <dbReference type="NCBI Taxonomy" id="317549"/>
    <lineage>
        <taxon>Eukaryota</taxon>
        <taxon>Metazoa</taxon>
        <taxon>Cnidaria</taxon>
        <taxon>Anthozoa</taxon>
        <taxon>Octocorallia</taxon>
        <taxon>Malacalcyonacea</taxon>
        <taxon>Plexauridae</taxon>
        <taxon>Paramuricea</taxon>
    </lineage>
</organism>
<keyword evidence="2" id="KW-1185">Reference proteome</keyword>
<reference evidence="1" key="1">
    <citation type="submission" date="2020-04" db="EMBL/GenBank/DDBJ databases">
        <authorList>
            <person name="Alioto T."/>
            <person name="Alioto T."/>
            <person name="Gomez Garrido J."/>
        </authorList>
    </citation>
    <scope>NUCLEOTIDE SEQUENCE</scope>
    <source>
        <strain evidence="1">A484AB</strain>
    </source>
</reference>
<name>A0A6S7H185_PARCT</name>
<accession>A0A6S7H185</accession>
<dbReference type="OrthoDB" id="10454870at2759"/>
<sequence>MASVDEDDLTDLDDLEKSFDELKLLECEETLTSTPVKRRPCKRNILEDINNTHSESSELITKKHALTPESKASGLPARKRTMTGCSLNAREIHSRHEVIYSRLCEGFEEKMGSVTNQTALLEYLNLDENDKSLLTRAVKAVFPGANLRRIRKKNYPEMYLLFIIERYQYHNVGAKTNFWKPEYFDNDEAEINSIKMKINASKEVMEQIWVQLSDKLQESPDMITLAEQYARESFEHDKYVHEQKKLLNEEVRHLRSLNKFKDLRKSDIGVRHDLITPDLFNAFCTQVNKEKCPLIDSILETICTTANSEKNVRKTNELKFKCASHALASLLHIRSSKDSTDFLLLFGLLCISYGAGKQFVNMLNAIGLSLHWNTIMKFLDQRLNNFTSIIKEKFPADVPVILLMDNINIHIEENTDTTVIERYQYHNVGAKTNFWKPEYFDNDEDNHPEHMKLWNDFRDQYFLQLLQTGLNCIPQPDKDFATMTEEEFLEWLKKQTVEGVQVKENFVIQVADVLKPSVDSSYKSSDVVILPLSVEDNSTINGTASILEEFGKEFGIDCNHQTSFLLFDENKKVFDLKASRNRYEFITHLEEHKKTMLEYKSQLDSTENDFEHNSCVF</sequence>
<evidence type="ECO:0000313" key="1">
    <source>
        <dbReference type="EMBL" id="CAB3996362.1"/>
    </source>
</evidence>
<gene>
    <name evidence="1" type="ORF">PACLA_8A047120</name>
</gene>
<proteinExistence type="predicted"/>